<evidence type="ECO:0000256" key="3">
    <source>
        <dbReference type="ARBA" id="ARBA00022692"/>
    </source>
</evidence>
<proteinExistence type="predicted"/>
<comment type="caution">
    <text evidence="7">The sequence shown here is derived from an EMBL/GenBank/DDBJ whole genome shotgun (WGS) entry which is preliminary data.</text>
</comment>
<organism evidence="7">
    <name type="scientific">Thermosphaera aggregans</name>
    <dbReference type="NCBI Taxonomy" id="54254"/>
    <lineage>
        <taxon>Archaea</taxon>
        <taxon>Thermoproteota</taxon>
        <taxon>Thermoprotei</taxon>
        <taxon>Desulfurococcales</taxon>
        <taxon>Desulfurococcaceae</taxon>
        <taxon>Thermosphaera</taxon>
    </lineage>
</organism>
<name>A0A7C2BJY5_9CREN</name>
<keyword evidence="4 6" id="KW-1133">Transmembrane helix</keyword>
<dbReference type="EMBL" id="DSJT01000003">
    <property type="protein sequence ID" value="HEF86830.1"/>
    <property type="molecule type" value="Genomic_DNA"/>
</dbReference>
<evidence type="ECO:0000256" key="4">
    <source>
        <dbReference type="ARBA" id="ARBA00022989"/>
    </source>
</evidence>
<dbReference type="PIRSF" id="PIRSF019239">
    <property type="entry name" value="MrpE"/>
    <property type="match status" value="1"/>
</dbReference>
<feature type="transmembrane region" description="Helical" evidence="6">
    <location>
        <begin position="7"/>
        <end position="26"/>
    </location>
</feature>
<dbReference type="GO" id="GO:0008324">
    <property type="term" value="F:monoatomic cation transmembrane transporter activity"/>
    <property type="evidence" value="ECO:0007669"/>
    <property type="project" value="InterPro"/>
</dbReference>
<evidence type="ECO:0000256" key="5">
    <source>
        <dbReference type="ARBA" id="ARBA00023136"/>
    </source>
</evidence>
<accession>A0A7C2BJY5</accession>
<dbReference type="Pfam" id="PF01899">
    <property type="entry name" value="MNHE"/>
    <property type="match status" value="1"/>
</dbReference>
<dbReference type="PANTHER" id="PTHR34584:SF1">
    <property type="entry name" value="NA(+)_H(+) ANTIPORTER SUBUNIT E1"/>
    <property type="match status" value="1"/>
</dbReference>
<dbReference type="AlphaFoldDB" id="A0A7C2BJY5"/>
<dbReference type="InterPro" id="IPR002758">
    <property type="entry name" value="Cation_antiport_E"/>
</dbReference>
<dbReference type="GO" id="GO:0005886">
    <property type="term" value="C:plasma membrane"/>
    <property type="evidence" value="ECO:0007669"/>
    <property type="project" value="UniProtKB-SubCell"/>
</dbReference>
<keyword evidence="3 6" id="KW-0812">Transmembrane</keyword>
<protein>
    <submittedName>
        <fullName evidence="7">Cation:proton antiporter</fullName>
    </submittedName>
</protein>
<gene>
    <name evidence="7" type="ORF">ENP55_00670</name>
</gene>
<sequence length="169" mass="18685">MGLKMVNALIVAVIAFITYVVFSGSISPYDLITGLIVSLTTGVIFSTITLTNPRKALDPKRWALFAIYALRYLIIDETKAHVDVIKRILHPKTPVNPAIVKVPFNVSTDYAITAIANSITNTPGTVVVDVDEKEKAFYVHWIDAKTIEPEKAREAISSVFEKYAGKIFD</sequence>
<keyword evidence="2" id="KW-1003">Cell membrane</keyword>
<evidence type="ECO:0000256" key="2">
    <source>
        <dbReference type="ARBA" id="ARBA00022475"/>
    </source>
</evidence>
<feature type="transmembrane region" description="Helical" evidence="6">
    <location>
        <begin position="32"/>
        <end position="51"/>
    </location>
</feature>
<evidence type="ECO:0000313" key="7">
    <source>
        <dbReference type="EMBL" id="HEF86830.1"/>
    </source>
</evidence>
<evidence type="ECO:0000256" key="6">
    <source>
        <dbReference type="SAM" id="Phobius"/>
    </source>
</evidence>
<keyword evidence="5 6" id="KW-0472">Membrane</keyword>
<comment type="subcellular location">
    <subcellularLocation>
        <location evidence="1">Cell membrane</location>
        <topology evidence="1">Multi-pass membrane protein</topology>
    </subcellularLocation>
</comment>
<evidence type="ECO:0000256" key="1">
    <source>
        <dbReference type="ARBA" id="ARBA00004651"/>
    </source>
</evidence>
<dbReference type="PANTHER" id="PTHR34584">
    <property type="entry name" value="NA(+)/H(+) ANTIPORTER SUBUNIT E1"/>
    <property type="match status" value="1"/>
</dbReference>
<reference evidence="7" key="1">
    <citation type="journal article" date="2020" name="mSystems">
        <title>Genome- and Community-Level Interaction Insights into Carbon Utilization and Element Cycling Functions of Hydrothermarchaeota in Hydrothermal Sediment.</title>
        <authorList>
            <person name="Zhou Z."/>
            <person name="Liu Y."/>
            <person name="Xu W."/>
            <person name="Pan J."/>
            <person name="Luo Z.H."/>
            <person name="Li M."/>
        </authorList>
    </citation>
    <scope>NUCLEOTIDE SEQUENCE [LARGE SCALE GENOMIC DNA]</scope>
    <source>
        <strain evidence="7">SpSt-23</strain>
    </source>
</reference>